<organism evidence="4 5">
    <name type="scientific">Roseinatronobacter alkalisoli</name>
    <dbReference type="NCBI Taxonomy" id="3028235"/>
    <lineage>
        <taxon>Bacteria</taxon>
        <taxon>Pseudomonadati</taxon>
        <taxon>Pseudomonadota</taxon>
        <taxon>Alphaproteobacteria</taxon>
        <taxon>Rhodobacterales</taxon>
        <taxon>Paracoccaceae</taxon>
        <taxon>Roseinatronobacter</taxon>
    </lineage>
</organism>
<keyword evidence="4" id="KW-0328">Glycosyltransferase</keyword>
<evidence type="ECO:0000313" key="5">
    <source>
        <dbReference type="Proteomes" id="UP001431784"/>
    </source>
</evidence>
<dbReference type="Gene3D" id="3.40.50.2000">
    <property type="entry name" value="Glycogen Phosphorylase B"/>
    <property type="match status" value="2"/>
</dbReference>
<evidence type="ECO:0000259" key="2">
    <source>
        <dbReference type="Pfam" id="PF00534"/>
    </source>
</evidence>
<dbReference type="PANTHER" id="PTHR46401">
    <property type="entry name" value="GLYCOSYLTRANSFERASE WBBK-RELATED"/>
    <property type="match status" value="1"/>
</dbReference>
<keyword evidence="5" id="KW-1185">Reference proteome</keyword>
<dbReference type="EMBL" id="JAQZSM010000012">
    <property type="protein sequence ID" value="MDD7972118.1"/>
    <property type="molecule type" value="Genomic_DNA"/>
</dbReference>
<protein>
    <submittedName>
        <fullName evidence="4">Glycosyltransferase</fullName>
        <ecNumber evidence="4">2.4.-.-</ecNumber>
    </submittedName>
</protein>
<reference evidence="4" key="1">
    <citation type="submission" date="2023-02" db="EMBL/GenBank/DDBJ databases">
        <title>Description of Roseinatronobacter alkalisoli sp. nov., an alkaliphilic bacerium isolated from soda soil.</title>
        <authorList>
            <person name="Wei W."/>
        </authorList>
    </citation>
    <scope>NUCLEOTIDE SEQUENCE</scope>
    <source>
        <strain evidence="4">HJB301</strain>
    </source>
</reference>
<feature type="domain" description="Glycosyl transferase family 1" evidence="2">
    <location>
        <begin position="213"/>
        <end position="381"/>
    </location>
</feature>
<feature type="domain" description="Glycosyl transferase family 4" evidence="3">
    <location>
        <begin position="24"/>
        <end position="193"/>
    </location>
</feature>
<dbReference type="SUPFAM" id="SSF53756">
    <property type="entry name" value="UDP-Glycosyltransferase/glycogen phosphorylase"/>
    <property type="match status" value="1"/>
</dbReference>
<comment type="caution">
    <text evidence="4">The sequence shown here is derived from an EMBL/GenBank/DDBJ whole genome shotgun (WGS) entry which is preliminary data.</text>
</comment>
<gene>
    <name evidence="4" type="ORF">PUT78_13510</name>
</gene>
<evidence type="ECO:0000256" key="1">
    <source>
        <dbReference type="ARBA" id="ARBA00022679"/>
    </source>
</evidence>
<dbReference type="PANTHER" id="PTHR46401:SF2">
    <property type="entry name" value="GLYCOSYLTRANSFERASE WBBK-RELATED"/>
    <property type="match status" value="1"/>
</dbReference>
<dbReference type="RefSeq" id="WP_274352791.1">
    <property type="nucleotide sequence ID" value="NZ_JAQZSM010000012.1"/>
</dbReference>
<dbReference type="Proteomes" id="UP001431784">
    <property type="component" value="Unassembled WGS sequence"/>
</dbReference>
<accession>A0ABT5TAG6</accession>
<name>A0ABT5TAG6_9RHOB</name>
<evidence type="ECO:0000259" key="3">
    <source>
        <dbReference type="Pfam" id="PF12000"/>
    </source>
</evidence>
<dbReference type="GO" id="GO:0016757">
    <property type="term" value="F:glycosyltransferase activity"/>
    <property type="evidence" value="ECO:0007669"/>
    <property type="project" value="UniProtKB-KW"/>
</dbReference>
<evidence type="ECO:0000313" key="4">
    <source>
        <dbReference type="EMBL" id="MDD7972118.1"/>
    </source>
</evidence>
<dbReference type="InterPro" id="IPR022623">
    <property type="entry name" value="Glyco_trans_4"/>
</dbReference>
<dbReference type="Pfam" id="PF00534">
    <property type="entry name" value="Glycos_transf_1"/>
    <property type="match status" value="1"/>
</dbReference>
<dbReference type="EC" id="2.4.-.-" evidence="4"/>
<keyword evidence="1 4" id="KW-0808">Transferase</keyword>
<dbReference type="Pfam" id="PF12000">
    <property type="entry name" value="Glyco_trans_4_3"/>
    <property type="match status" value="1"/>
</dbReference>
<proteinExistence type="predicted"/>
<sequence>MKILFVHQNFPGQFRHLAPTLAQRGHHVIALTAEQNTQQTPLRSYRYPMPDPAPDPRQSRLGTTYTAMTDRAHRAARAAVQLRDNIGFSPDVVFGHSGWGETLFLREVWPDARHLVYAEFYYATKGLDVGFDPEFSRSDIGGQFSVVARQAHLALSMVQADAALSPTEWQADSFPPVFRDKITITHDGIDTDSLTPDRSAHYQVPGGPLLHAGDEVLTFVARNLEPYRGVHIFLRALPDVLAARPGAHVVIVGGDGASYGAAPRHGSWKDQFLRELGGRLDMSRVHFTGRVPYGDFVAIMRISRVHAYLTVPFVLSWSLLEAMSMGACVIASRTGPVEEVITDGGNGRLVDFFDIDHWSEMLIDALEAPHRYDQMRANARRAIVENYDLKRICLPRLVKFVEGG</sequence>
<dbReference type="InterPro" id="IPR001296">
    <property type="entry name" value="Glyco_trans_1"/>
</dbReference>